<sequence length="251" mass="29638">MALKLNRDDTINLIRIYEQYECLWNCRKESYRNSGLKEKAWEEIANYFDTDVHEMKKKIKYLRTAYVAELRKLEEWKRKAPNSTEIYQPKLYYYNDFNYLSSTIVMRRREFIEDDEDNDDEISLKKEDSYDELSNDNCERLQESEAVWEKCAPEDYLDEDLQQEESKKIRLTSHPSTNSSTSANISIFSTKDNQHKRYSNKPLGTDDMYLAFGTSIGLQLKHLKPVNAAKAMAKIQGILTELAVRSIIMYL</sequence>
<evidence type="ECO:0000259" key="2">
    <source>
        <dbReference type="PROSITE" id="PS51029"/>
    </source>
</evidence>
<dbReference type="Pfam" id="PF10545">
    <property type="entry name" value="MADF_DNA_bdg"/>
    <property type="match status" value="1"/>
</dbReference>
<dbReference type="AlphaFoldDB" id="A0A034W114"/>
<organism evidence="3">
    <name type="scientific">Bactrocera dorsalis</name>
    <name type="common">Oriental fruit fly</name>
    <name type="synonym">Dacus dorsalis</name>
    <dbReference type="NCBI Taxonomy" id="27457"/>
    <lineage>
        <taxon>Eukaryota</taxon>
        <taxon>Metazoa</taxon>
        <taxon>Ecdysozoa</taxon>
        <taxon>Arthropoda</taxon>
        <taxon>Hexapoda</taxon>
        <taxon>Insecta</taxon>
        <taxon>Pterygota</taxon>
        <taxon>Neoptera</taxon>
        <taxon>Endopterygota</taxon>
        <taxon>Diptera</taxon>
        <taxon>Brachycera</taxon>
        <taxon>Muscomorpha</taxon>
        <taxon>Tephritoidea</taxon>
        <taxon>Tephritidae</taxon>
        <taxon>Bactrocera</taxon>
        <taxon>Bactrocera</taxon>
    </lineage>
</organism>
<dbReference type="PROSITE" id="PS51029">
    <property type="entry name" value="MADF"/>
    <property type="match status" value="1"/>
</dbReference>
<proteinExistence type="predicted"/>
<name>A0A034W114_BACDO</name>
<dbReference type="EMBL" id="GAKP01010578">
    <property type="protein sequence ID" value="JAC48374.1"/>
    <property type="molecule type" value="Transcribed_RNA"/>
</dbReference>
<feature type="region of interest" description="Disordered" evidence="1">
    <location>
        <begin position="116"/>
        <end position="136"/>
    </location>
</feature>
<reference evidence="3" key="1">
    <citation type="journal article" date="2014" name="BMC Genomics">
        <title>Characterizing the developmental transcriptome of the oriental fruit fly, Bactrocera dorsalis (Diptera: Tephritidae) through comparative genomic analysis with Drosophila melanogaster utilizing modENCODE datasets.</title>
        <authorList>
            <person name="Geib S.M."/>
            <person name="Calla B."/>
            <person name="Hall B."/>
            <person name="Hou S."/>
            <person name="Manoukis N.C."/>
        </authorList>
    </citation>
    <scope>NUCLEOTIDE SEQUENCE</scope>
    <source>
        <strain evidence="3">Punador</strain>
    </source>
</reference>
<dbReference type="OrthoDB" id="6577442at2759"/>
<evidence type="ECO:0000256" key="1">
    <source>
        <dbReference type="SAM" id="MobiDB-lite"/>
    </source>
</evidence>
<dbReference type="PANTHER" id="PTHR21505:SF12">
    <property type="entry name" value="MADF DOMAIN-CONTAINING PROTEIN-RELATED"/>
    <property type="match status" value="1"/>
</dbReference>
<dbReference type="SMART" id="SM00595">
    <property type="entry name" value="MADF"/>
    <property type="match status" value="1"/>
</dbReference>
<dbReference type="PANTHER" id="PTHR21505">
    <property type="entry name" value="MADF DOMAIN-CONTAINING PROTEIN-RELATED"/>
    <property type="match status" value="1"/>
</dbReference>
<protein>
    <recommendedName>
        <fullName evidence="2">MADF domain-containing protein</fullName>
    </recommendedName>
</protein>
<evidence type="ECO:0000313" key="3">
    <source>
        <dbReference type="EMBL" id="JAC48374.1"/>
    </source>
</evidence>
<dbReference type="InterPro" id="IPR006578">
    <property type="entry name" value="MADF-dom"/>
</dbReference>
<feature type="domain" description="MADF" evidence="2">
    <location>
        <begin position="12"/>
        <end position="105"/>
    </location>
</feature>
<accession>A0A034W114</accession>